<gene>
    <name evidence="2" type="ORF">AB1Y20_000268</name>
</gene>
<evidence type="ECO:0000313" key="3">
    <source>
        <dbReference type="Proteomes" id="UP001515480"/>
    </source>
</evidence>
<feature type="transmembrane region" description="Helical" evidence="1">
    <location>
        <begin position="16"/>
        <end position="39"/>
    </location>
</feature>
<dbReference type="Proteomes" id="UP001515480">
    <property type="component" value="Unassembled WGS sequence"/>
</dbReference>
<evidence type="ECO:0000256" key="1">
    <source>
        <dbReference type="SAM" id="Phobius"/>
    </source>
</evidence>
<keyword evidence="1" id="KW-0472">Membrane</keyword>
<keyword evidence="1" id="KW-1133">Transmembrane helix</keyword>
<evidence type="ECO:0000313" key="2">
    <source>
        <dbReference type="EMBL" id="KAL1529314.1"/>
    </source>
</evidence>
<keyword evidence="3" id="KW-1185">Reference proteome</keyword>
<protein>
    <submittedName>
        <fullName evidence="2">Uncharacterized protein</fullName>
    </submittedName>
</protein>
<reference evidence="2 3" key="1">
    <citation type="journal article" date="2024" name="Science">
        <title>Giant polyketide synthase enzymes in the biosynthesis of giant marine polyether toxins.</title>
        <authorList>
            <person name="Fallon T.R."/>
            <person name="Shende V.V."/>
            <person name="Wierzbicki I.H."/>
            <person name="Pendleton A.L."/>
            <person name="Watervoot N.F."/>
            <person name="Auber R.P."/>
            <person name="Gonzalez D.J."/>
            <person name="Wisecaver J.H."/>
            <person name="Moore B.S."/>
        </authorList>
    </citation>
    <scope>NUCLEOTIDE SEQUENCE [LARGE SCALE GENOMIC DNA]</scope>
    <source>
        <strain evidence="2 3">12B1</strain>
    </source>
</reference>
<comment type="caution">
    <text evidence="2">The sequence shown here is derived from an EMBL/GenBank/DDBJ whole genome shotgun (WGS) entry which is preliminary data.</text>
</comment>
<organism evidence="2 3">
    <name type="scientific">Prymnesium parvum</name>
    <name type="common">Toxic golden alga</name>
    <dbReference type="NCBI Taxonomy" id="97485"/>
    <lineage>
        <taxon>Eukaryota</taxon>
        <taxon>Haptista</taxon>
        <taxon>Haptophyta</taxon>
        <taxon>Prymnesiophyceae</taxon>
        <taxon>Prymnesiales</taxon>
        <taxon>Prymnesiaceae</taxon>
        <taxon>Prymnesium</taxon>
    </lineage>
</organism>
<keyword evidence="1" id="KW-0812">Transmembrane</keyword>
<dbReference type="Pfam" id="PF15114">
    <property type="entry name" value="UPF0640"/>
    <property type="match status" value="1"/>
</dbReference>
<sequence length="105" mass="12033">MDALSLRWTGLKAARLGLMAAASFGVGAMLELFMIKVWIGDTNFYEVVKRKEAERRLEAELQRRLKPKIPEVITPEVAAELSFGEVLKAQWEEKKRALEREKTRS</sequence>
<dbReference type="AlphaFoldDB" id="A0AB34K9Y4"/>
<dbReference type="InterPro" id="IPR028183">
    <property type="entry name" value="UQCC5"/>
</dbReference>
<proteinExistence type="predicted"/>
<name>A0AB34K9Y4_PRYPA</name>
<dbReference type="EMBL" id="JBGBPQ010000001">
    <property type="protein sequence ID" value="KAL1529314.1"/>
    <property type="molecule type" value="Genomic_DNA"/>
</dbReference>
<accession>A0AB34K9Y4</accession>